<dbReference type="PANTHER" id="PTHR43610:SF1">
    <property type="entry name" value="N-ACETYLTRANSFERASE DOMAIN-CONTAINING PROTEIN"/>
    <property type="match status" value="1"/>
</dbReference>
<comment type="caution">
    <text evidence="2">The sequence shown here is derived from an EMBL/GenBank/DDBJ whole genome shotgun (WGS) entry which is preliminary data.</text>
</comment>
<dbReference type="PANTHER" id="PTHR43610">
    <property type="entry name" value="BLL6696 PROTEIN"/>
    <property type="match status" value="1"/>
</dbReference>
<dbReference type="Gene3D" id="3.40.630.30">
    <property type="match status" value="1"/>
</dbReference>
<sequence>MPPPFSLQPSLETDTLQLLPLQPADFAALYAVAADPAIWAQHPNRDRWQQPVFATFFEGALRSGGAFKVVAKATGAVLGSTRIYDYQREDNSIFIGYTFYGTRHWGKGINSAVKALLLNYLFQFVETVRFHIGAGNVRSQVAIQRLGATKVAEQEVAYFGESPKLNFVYEIIKSSWTQRNQPTVPTPQPSIC</sequence>
<organism evidence="2 3">
    <name type="scientific">Hymenobacter armeniacus</name>
    <dbReference type="NCBI Taxonomy" id="2771358"/>
    <lineage>
        <taxon>Bacteria</taxon>
        <taxon>Pseudomonadati</taxon>
        <taxon>Bacteroidota</taxon>
        <taxon>Cytophagia</taxon>
        <taxon>Cytophagales</taxon>
        <taxon>Hymenobacteraceae</taxon>
        <taxon>Hymenobacter</taxon>
    </lineage>
</organism>
<dbReference type="PROSITE" id="PS51186">
    <property type="entry name" value="GNAT"/>
    <property type="match status" value="1"/>
</dbReference>
<gene>
    <name evidence="2" type="ORF">IC234_11580</name>
</gene>
<accession>A0ABR8JVF3</accession>
<dbReference type="Proteomes" id="UP000606003">
    <property type="component" value="Unassembled WGS sequence"/>
</dbReference>
<dbReference type="Pfam" id="PF13302">
    <property type="entry name" value="Acetyltransf_3"/>
    <property type="match status" value="1"/>
</dbReference>
<dbReference type="SUPFAM" id="SSF55729">
    <property type="entry name" value="Acyl-CoA N-acyltransferases (Nat)"/>
    <property type="match status" value="1"/>
</dbReference>
<evidence type="ECO:0000259" key="1">
    <source>
        <dbReference type="PROSITE" id="PS51186"/>
    </source>
</evidence>
<protein>
    <submittedName>
        <fullName evidence="2">GNAT family N-acetyltransferase</fullName>
    </submittedName>
</protein>
<dbReference type="RefSeq" id="WP_190924725.1">
    <property type="nucleotide sequence ID" value="NZ_JACXAC010000004.1"/>
</dbReference>
<dbReference type="InterPro" id="IPR000182">
    <property type="entry name" value="GNAT_dom"/>
</dbReference>
<keyword evidence="3" id="KW-1185">Reference proteome</keyword>
<evidence type="ECO:0000313" key="2">
    <source>
        <dbReference type="EMBL" id="MBD2722763.1"/>
    </source>
</evidence>
<dbReference type="EMBL" id="JACXAC010000004">
    <property type="protein sequence ID" value="MBD2722763.1"/>
    <property type="molecule type" value="Genomic_DNA"/>
</dbReference>
<dbReference type="InterPro" id="IPR016181">
    <property type="entry name" value="Acyl_CoA_acyltransferase"/>
</dbReference>
<proteinExistence type="predicted"/>
<feature type="domain" description="N-acetyltransferase" evidence="1">
    <location>
        <begin position="16"/>
        <end position="172"/>
    </location>
</feature>
<name>A0ABR8JVF3_9BACT</name>
<reference evidence="2 3" key="1">
    <citation type="submission" date="2020-09" db="EMBL/GenBank/DDBJ databases">
        <authorList>
            <person name="Kim M.K."/>
        </authorList>
    </citation>
    <scope>NUCLEOTIDE SEQUENCE [LARGE SCALE GENOMIC DNA]</scope>
    <source>
        <strain evidence="2 3">BT189</strain>
    </source>
</reference>
<evidence type="ECO:0000313" key="3">
    <source>
        <dbReference type="Proteomes" id="UP000606003"/>
    </source>
</evidence>